<keyword evidence="3" id="KW-1185">Reference proteome</keyword>
<accession>A0AA86UEU5</accession>
<protein>
    <submittedName>
        <fullName evidence="2">Hypothetical_protein</fullName>
    </submittedName>
</protein>
<name>A0AA86UEU5_9EUKA</name>
<reference evidence="1" key="1">
    <citation type="submission" date="2023-06" db="EMBL/GenBank/DDBJ databases">
        <authorList>
            <person name="Kurt Z."/>
        </authorList>
    </citation>
    <scope>NUCLEOTIDE SEQUENCE</scope>
</reference>
<gene>
    <name evidence="1" type="ORF">HINF_LOCUS36871</name>
    <name evidence="2" type="ORF">HINF_LOCUS66241</name>
</gene>
<evidence type="ECO:0000313" key="3">
    <source>
        <dbReference type="Proteomes" id="UP001642409"/>
    </source>
</evidence>
<dbReference type="AlphaFoldDB" id="A0AA86UEU5"/>
<dbReference type="EMBL" id="CAXDID020000444">
    <property type="protein sequence ID" value="CAL6092388.1"/>
    <property type="molecule type" value="Genomic_DNA"/>
</dbReference>
<comment type="caution">
    <text evidence="1">The sequence shown here is derived from an EMBL/GenBank/DDBJ whole genome shotgun (WGS) entry which is preliminary data.</text>
</comment>
<proteinExistence type="predicted"/>
<dbReference type="Proteomes" id="UP001642409">
    <property type="component" value="Unassembled WGS sequence"/>
</dbReference>
<evidence type="ECO:0000313" key="2">
    <source>
        <dbReference type="EMBL" id="CAL6092388.1"/>
    </source>
</evidence>
<dbReference type="EMBL" id="CATOUU010000794">
    <property type="protein sequence ID" value="CAI9949226.1"/>
    <property type="molecule type" value="Genomic_DNA"/>
</dbReference>
<organism evidence="1">
    <name type="scientific">Hexamita inflata</name>
    <dbReference type="NCBI Taxonomy" id="28002"/>
    <lineage>
        <taxon>Eukaryota</taxon>
        <taxon>Metamonada</taxon>
        <taxon>Diplomonadida</taxon>
        <taxon>Hexamitidae</taxon>
        <taxon>Hexamitinae</taxon>
        <taxon>Hexamita</taxon>
    </lineage>
</organism>
<reference evidence="2 3" key="2">
    <citation type="submission" date="2024-07" db="EMBL/GenBank/DDBJ databases">
        <authorList>
            <person name="Akdeniz Z."/>
        </authorList>
    </citation>
    <scope>NUCLEOTIDE SEQUENCE [LARGE SCALE GENOMIC DNA]</scope>
</reference>
<evidence type="ECO:0000313" key="1">
    <source>
        <dbReference type="EMBL" id="CAI9949226.1"/>
    </source>
</evidence>
<sequence length="611" mass="67363">MLLLNLCLHLLHADTSINADSSETTLHVTQNTTLTVAQTKIKTVQGFDDAVLTVQNPIQAVFSSVQNIQMDCASTNCKNLFDSTGVSIFNSSITNITMTIDFPAQSTVKNTTISNSAFSDFKMISTLENVKFVNCQFTNVAFQSLLNVTFELCEINSVNGIFDQLTLQNIIVMNSNFISQSTLFTGDNIKNVTFLHANLSFTQLSSSSSEITLDSLNIIDSYINTVLSLGSFKSITNMNIKNVQIVSSSSNFSFIDTVTSVTNSVFYQLRFNVSSKWFSIFNSISTVENVLIDSITLLSVHQEINMLSNSINDSTLTAVQLNNIQISQLSLFNFSLINKVINQKINNLFFTNSIIQGMTNVSSSKIIMAPFKSVYNSIVNSSIFSFTFSVAAQNIGANQLNVSGLADLITEQSIIDHTTIQFTLISNASAYTNTNNYLVNGLASYIANSQVKTSQIVLNMSTLSEFVSIVAYSTASSSYSELITQSLLNVSFKTASSQISNFISVTGTGLTDVRSNVTLNTLVMQHQIQQITIHLHVCQISARYSQTHQQLLTAKTEQHFQNQNGYQQFNYHIKLSKLLLIPHILNLSISQISLILMPVRAKPLSNVLDLE</sequence>